<dbReference type="Gene3D" id="3.10.290.10">
    <property type="entry name" value="RNA-binding S4 domain"/>
    <property type="match status" value="1"/>
</dbReference>
<evidence type="ECO:0000313" key="7">
    <source>
        <dbReference type="EMBL" id="WPU65887.1"/>
    </source>
</evidence>
<dbReference type="InterPro" id="IPR042092">
    <property type="entry name" value="PsdUridine_s_RsuA/RluB/E/F_cat"/>
</dbReference>
<name>A0AAX4HRM5_9BACT</name>
<dbReference type="GO" id="GO:0003723">
    <property type="term" value="F:RNA binding"/>
    <property type="evidence" value="ECO:0007669"/>
    <property type="project" value="UniProtKB-KW"/>
</dbReference>
<keyword evidence="3" id="KW-0694">RNA-binding</keyword>
<evidence type="ECO:0000256" key="4">
    <source>
        <dbReference type="RuleBase" id="RU003887"/>
    </source>
</evidence>
<evidence type="ECO:0000256" key="1">
    <source>
        <dbReference type="ARBA" id="ARBA00008348"/>
    </source>
</evidence>
<dbReference type="Pfam" id="PF00849">
    <property type="entry name" value="PseudoU_synth_2"/>
    <property type="match status" value="1"/>
</dbReference>
<feature type="compositionally biased region" description="Basic and acidic residues" evidence="5">
    <location>
        <begin position="307"/>
        <end position="323"/>
    </location>
</feature>
<dbReference type="PROSITE" id="PS01149">
    <property type="entry name" value="PSI_RSU"/>
    <property type="match status" value="1"/>
</dbReference>
<dbReference type="PANTHER" id="PTHR47683:SF2">
    <property type="entry name" value="RNA-BINDING S4 DOMAIN-CONTAINING PROTEIN"/>
    <property type="match status" value="1"/>
</dbReference>
<feature type="domain" description="RNA-binding S4" evidence="6">
    <location>
        <begin position="8"/>
        <end position="66"/>
    </location>
</feature>
<protein>
    <recommendedName>
        <fullName evidence="4">Pseudouridine synthase</fullName>
        <ecNumber evidence="4">5.4.99.-</ecNumber>
    </recommendedName>
</protein>
<dbReference type="SUPFAM" id="SSF55120">
    <property type="entry name" value="Pseudouridine synthase"/>
    <property type="match status" value="1"/>
</dbReference>
<dbReference type="Gene3D" id="3.30.70.1560">
    <property type="entry name" value="Alpha-L RNA-binding motif"/>
    <property type="match status" value="1"/>
</dbReference>
<dbReference type="RefSeq" id="WP_321397260.1">
    <property type="nucleotide sequence ID" value="NZ_CP139487.1"/>
</dbReference>
<proteinExistence type="inferred from homology"/>
<dbReference type="InterPro" id="IPR006145">
    <property type="entry name" value="PsdUridine_synth_RsuA/RluA"/>
</dbReference>
<comment type="similarity">
    <text evidence="1 4">Belongs to the pseudouridine synthase RsuA family.</text>
</comment>
<dbReference type="SMART" id="SM00363">
    <property type="entry name" value="S4"/>
    <property type="match status" value="1"/>
</dbReference>
<organism evidence="7 8">
    <name type="scientific">Peredibacter starrii</name>
    <dbReference type="NCBI Taxonomy" id="28202"/>
    <lineage>
        <taxon>Bacteria</taxon>
        <taxon>Pseudomonadati</taxon>
        <taxon>Bdellovibrionota</taxon>
        <taxon>Bacteriovoracia</taxon>
        <taxon>Bacteriovoracales</taxon>
        <taxon>Bacteriovoracaceae</taxon>
        <taxon>Peredibacter</taxon>
    </lineage>
</organism>
<dbReference type="KEGG" id="psti:SOO65_03925"/>
<keyword evidence="2 4" id="KW-0413">Isomerase</keyword>
<dbReference type="InterPro" id="IPR050343">
    <property type="entry name" value="RsuA_PseudoU_synthase"/>
</dbReference>
<evidence type="ECO:0000256" key="2">
    <source>
        <dbReference type="ARBA" id="ARBA00023235"/>
    </source>
</evidence>
<dbReference type="InterPro" id="IPR000748">
    <property type="entry name" value="PsdUridine_synth_RsuA/RluB/E/F"/>
</dbReference>
<dbReference type="InterPro" id="IPR020103">
    <property type="entry name" value="PsdUridine_synth_cat_dom_sf"/>
</dbReference>
<dbReference type="CDD" id="cd00165">
    <property type="entry name" value="S4"/>
    <property type="match status" value="1"/>
</dbReference>
<dbReference type="NCBIfam" id="TIGR00093">
    <property type="entry name" value="pseudouridine synthase"/>
    <property type="match status" value="1"/>
</dbReference>
<dbReference type="GO" id="GO:0120159">
    <property type="term" value="F:rRNA pseudouridine synthase activity"/>
    <property type="evidence" value="ECO:0007669"/>
    <property type="project" value="UniProtKB-ARBA"/>
</dbReference>
<dbReference type="InterPro" id="IPR020094">
    <property type="entry name" value="TruA/RsuA/RluB/E/F_N"/>
</dbReference>
<dbReference type="SUPFAM" id="SSF55174">
    <property type="entry name" value="Alpha-L RNA-binding motif"/>
    <property type="match status" value="1"/>
</dbReference>
<sequence>MSNQDLSIRLQKVIADCGVTSRRKAEGYILDGRVTVNAKIVTELGTKVNPHTDIIQVDGVTLELAAIDKVYVVLNKPRAYMTTLSDPEGRPTVMDLIYGVKQRIFPVGRLDYLSEGLLILTNDGDLANMIMHPRYEVEKVYEVKVFGHVNEALLAKIKRGVMTEDGLLKPKSVRVIEQLPNKTWLEFRLNEGKNREIRKICDAVDLTVDKLRRVAIEGLNIQSLPVGQYMFTTRKELLKALGLNEHGEKVALRKFVSAKKTLNTTKVAKIVSKTARPADDKRFQSFRKESYYETVASIKDLKMRQAEEEATKKAEAEAQERAAHFAKSMKKSSKSRGYGNKN</sequence>
<accession>A0AAX4HRM5</accession>
<reference evidence="7 8" key="1">
    <citation type="submission" date="2023-11" db="EMBL/GenBank/DDBJ databases">
        <title>Peredibacter starrii A3.12.</title>
        <authorList>
            <person name="Mitchell R.J."/>
        </authorList>
    </citation>
    <scope>NUCLEOTIDE SEQUENCE [LARGE SCALE GENOMIC DNA]</scope>
    <source>
        <strain evidence="7 8">A3.12</strain>
    </source>
</reference>
<dbReference type="Pfam" id="PF01479">
    <property type="entry name" value="S4"/>
    <property type="match status" value="1"/>
</dbReference>
<feature type="region of interest" description="Disordered" evidence="5">
    <location>
        <begin position="307"/>
        <end position="342"/>
    </location>
</feature>
<dbReference type="InterPro" id="IPR002942">
    <property type="entry name" value="S4_RNA-bd"/>
</dbReference>
<dbReference type="InterPro" id="IPR018496">
    <property type="entry name" value="PsdUridine_synth_RsuA/RluB_CS"/>
</dbReference>
<evidence type="ECO:0000256" key="5">
    <source>
        <dbReference type="SAM" id="MobiDB-lite"/>
    </source>
</evidence>
<dbReference type="PROSITE" id="PS50889">
    <property type="entry name" value="S4"/>
    <property type="match status" value="1"/>
</dbReference>
<dbReference type="GO" id="GO:0000455">
    <property type="term" value="P:enzyme-directed rRNA pseudouridine synthesis"/>
    <property type="evidence" value="ECO:0007669"/>
    <property type="project" value="UniProtKB-ARBA"/>
</dbReference>
<dbReference type="Proteomes" id="UP001324634">
    <property type="component" value="Chromosome"/>
</dbReference>
<dbReference type="PANTHER" id="PTHR47683">
    <property type="entry name" value="PSEUDOURIDINE SYNTHASE FAMILY PROTEIN-RELATED"/>
    <property type="match status" value="1"/>
</dbReference>
<evidence type="ECO:0000259" key="6">
    <source>
        <dbReference type="SMART" id="SM00363"/>
    </source>
</evidence>
<dbReference type="FunFam" id="3.10.290.10:FF:000003">
    <property type="entry name" value="Pseudouridine synthase"/>
    <property type="match status" value="1"/>
</dbReference>
<dbReference type="AlphaFoldDB" id="A0AAX4HRM5"/>
<dbReference type="CDD" id="cd02870">
    <property type="entry name" value="PseudoU_synth_RsuA_like"/>
    <property type="match status" value="1"/>
</dbReference>
<evidence type="ECO:0000256" key="3">
    <source>
        <dbReference type="PROSITE-ProRule" id="PRU00182"/>
    </source>
</evidence>
<evidence type="ECO:0000313" key="8">
    <source>
        <dbReference type="Proteomes" id="UP001324634"/>
    </source>
</evidence>
<dbReference type="Gene3D" id="3.30.70.580">
    <property type="entry name" value="Pseudouridine synthase I, catalytic domain, N-terminal subdomain"/>
    <property type="match status" value="1"/>
</dbReference>
<gene>
    <name evidence="7" type="ORF">SOO65_03925</name>
</gene>
<dbReference type="EMBL" id="CP139487">
    <property type="protein sequence ID" value="WPU65887.1"/>
    <property type="molecule type" value="Genomic_DNA"/>
</dbReference>
<keyword evidence="8" id="KW-1185">Reference proteome</keyword>
<dbReference type="InterPro" id="IPR036986">
    <property type="entry name" value="S4_RNA-bd_sf"/>
</dbReference>
<dbReference type="EC" id="5.4.99.-" evidence="4"/>